<keyword evidence="2" id="KW-1185">Reference proteome</keyword>
<dbReference type="Proteomes" id="UP000250235">
    <property type="component" value="Unassembled WGS sequence"/>
</dbReference>
<gene>
    <name evidence="1" type="ORF">F511_33188</name>
</gene>
<sequence>MQTTEFQESRAKTRFDWFCHRPTASSPHQLTRHPAGTSNMRKYEISRIVQHTKWNPKMQLKHSNRDLKPAEPLLNRSGMDQIELICLESVSCFYFVCLEQIWTVVEFNEVVIRFGELRSAGCDFRIWRWLIVIEARGYHGFSAGRGVDPAGNAPEVGAARRSSAENEEQFKHRIKSRVEVQYGSSTYQVQSTRAVFKCRCINKCSDQVQVTSLCAIINSSYESD</sequence>
<proteinExistence type="predicted"/>
<name>A0A2Z7AGN4_9LAMI</name>
<evidence type="ECO:0000313" key="2">
    <source>
        <dbReference type="Proteomes" id="UP000250235"/>
    </source>
</evidence>
<organism evidence="1 2">
    <name type="scientific">Dorcoceras hygrometricum</name>
    <dbReference type="NCBI Taxonomy" id="472368"/>
    <lineage>
        <taxon>Eukaryota</taxon>
        <taxon>Viridiplantae</taxon>
        <taxon>Streptophyta</taxon>
        <taxon>Embryophyta</taxon>
        <taxon>Tracheophyta</taxon>
        <taxon>Spermatophyta</taxon>
        <taxon>Magnoliopsida</taxon>
        <taxon>eudicotyledons</taxon>
        <taxon>Gunneridae</taxon>
        <taxon>Pentapetalae</taxon>
        <taxon>asterids</taxon>
        <taxon>lamiids</taxon>
        <taxon>Lamiales</taxon>
        <taxon>Gesneriaceae</taxon>
        <taxon>Didymocarpoideae</taxon>
        <taxon>Trichosporeae</taxon>
        <taxon>Loxocarpinae</taxon>
        <taxon>Dorcoceras</taxon>
    </lineage>
</organism>
<evidence type="ECO:0000313" key="1">
    <source>
        <dbReference type="EMBL" id="KZV20460.1"/>
    </source>
</evidence>
<dbReference type="AlphaFoldDB" id="A0A2Z7AGN4"/>
<accession>A0A2Z7AGN4</accession>
<dbReference type="EMBL" id="KV015651">
    <property type="protein sequence ID" value="KZV20460.1"/>
    <property type="molecule type" value="Genomic_DNA"/>
</dbReference>
<protein>
    <submittedName>
        <fullName evidence="1">Pentatricopeptide repeat-containing protein</fullName>
    </submittedName>
</protein>
<reference evidence="1 2" key="1">
    <citation type="journal article" date="2015" name="Proc. Natl. Acad. Sci. U.S.A.">
        <title>The resurrection genome of Boea hygrometrica: A blueprint for survival of dehydration.</title>
        <authorList>
            <person name="Xiao L."/>
            <person name="Yang G."/>
            <person name="Zhang L."/>
            <person name="Yang X."/>
            <person name="Zhao S."/>
            <person name="Ji Z."/>
            <person name="Zhou Q."/>
            <person name="Hu M."/>
            <person name="Wang Y."/>
            <person name="Chen M."/>
            <person name="Xu Y."/>
            <person name="Jin H."/>
            <person name="Xiao X."/>
            <person name="Hu G."/>
            <person name="Bao F."/>
            <person name="Hu Y."/>
            <person name="Wan P."/>
            <person name="Li L."/>
            <person name="Deng X."/>
            <person name="Kuang T."/>
            <person name="Xiang C."/>
            <person name="Zhu J.K."/>
            <person name="Oliver M.J."/>
            <person name="He Y."/>
        </authorList>
    </citation>
    <scope>NUCLEOTIDE SEQUENCE [LARGE SCALE GENOMIC DNA]</scope>
    <source>
        <strain evidence="2">cv. XS01</strain>
    </source>
</reference>